<reference evidence="2" key="1">
    <citation type="submission" date="2018-05" db="EMBL/GenBank/DDBJ databases">
        <authorList>
            <person name="Lanie J.A."/>
            <person name="Ng W.-L."/>
            <person name="Kazmierczak K.M."/>
            <person name="Andrzejewski T.M."/>
            <person name="Davidsen T.M."/>
            <person name="Wayne K.J."/>
            <person name="Tettelin H."/>
            <person name="Glass J.I."/>
            <person name="Rusch D."/>
            <person name="Podicherti R."/>
            <person name="Tsui H.-C.T."/>
            <person name="Winkler M.E."/>
        </authorList>
    </citation>
    <scope>NUCLEOTIDE SEQUENCE</scope>
</reference>
<feature type="region of interest" description="Disordered" evidence="1">
    <location>
        <begin position="162"/>
        <end position="182"/>
    </location>
</feature>
<evidence type="ECO:0000256" key="1">
    <source>
        <dbReference type="SAM" id="MobiDB-lite"/>
    </source>
</evidence>
<sequence>MKWLLIAFGVLLVLFGINKMKQNQLTSKSDQVFDIDREDVFQINIIQGNDSISLSFNGESWTIDEIDTLQVKDTTMDQFFETVINVKRTSLVSKNAEKWDKFNVGDSTGTHLVLKDYNSEPIANAVVGRSSADWSASNIRIGKEVEVYQTNENISFQLDTSPTYWGEVPPPPKPDSTSVDSL</sequence>
<name>A0A382LXL3_9ZZZZ</name>
<organism evidence="2">
    <name type="scientific">marine metagenome</name>
    <dbReference type="NCBI Taxonomy" id="408172"/>
    <lineage>
        <taxon>unclassified sequences</taxon>
        <taxon>metagenomes</taxon>
        <taxon>ecological metagenomes</taxon>
    </lineage>
</organism>
<evidence type="ECO:0008006" key="3">
    <source>
        <dbReference type="Google" id="ProtNLM"/>
    </source>
</evidence>
<gene>
    <name evidence="2" type="ORF">METZ01_LOCUS294170</name>
</gene>
<proteinExistence type="predicted"/>
<protein>
    <recommendedName>
        <fullName evidence="3">DUF4340 domain-containing protein</fullName>
    </recommendedName>
</protein>
<dbReference type="AlphaFoldDB" id="A0A382LXL3"/>
<evidence type="ECO:0000313" key="2">
    <source>
        <dbReference type="EMBL" id="SVC41316.1"/>
    </source>
</evidence>
<dbReference type="EMBL" id="UINC01089870">
    <property type="protein sequence ID" value="SVC41316.1"/>
    <property type="molecule type" value="Genomic_DNA"/>
</dbReference>
<accession>A0A382LXL3</accession>